<dbReference type="Proteomes" id="UP000219338">
    <property type="component" value="Unassembled WGS sequence"/>
</dbReference>
<evidence type="ECO:0000313" key="2">
    <source>
        <dbReference type="Proteomes" id="UP000219338"/>
    </source>
</evidence>
<keyword evidence="2" id="KW-1185">Reference proteome</keyword>
<sequence length="130" mass="14095">MTATLSVLPSPSSEVFPYPSHWQQAIHPDDHARPTTAAKDPEGHLLQEPLFLSPNALCSLSFYLSALSNLIALGHPAPTTIDLGHSISLKEAIGRTSLKGIGAAAWTTDTEGHRFYTQYAYFGCRTTLDD</sequence>
<name>A0A284RT17_ARMOS</name>
<gene>
    <name evidence="1" type="ORF">ARMOST_15291</name>
</gene>
<reference evidence="2" key="1">
    <citation type="journal article" date="2017" name="Nat. Ecol. Evol.">
        <title>Genome expansion and lineage-specific genetic innovations in the forest pathogenic fungi Armillaria.</title>
        <authorList>
            <person name="Sipos G."/>
            <person name="Prasanna A.N."/>
            <person name="Walter M.C."/>
            <person name="O'Connor E."/>
            <person name="Balint B."/>
            <person name="Krizsan K."/>
            <person name="Kiss B."/>
            <person name="Hess J."/>
            <person name="Varga T."/>
            <person name="Slot J."/>
            <person name="Riley R."/>
            <person name="Boka B."/>
            <person name="Rigling D."/>
            <person name="Barry K."/>
            <person name="Lee J."/>
            <person name="Mihaltcheva S."/>
            <person name="LaButti K."/>
            <person name="Lipzen A."/>
            <person name="Waldron R."/>
            <person name="Moloney N.M."/>
            <person name="Sperisen C."/>
            <person name="Kredics L."/>
            <person name="Vagvoelgyi C."/>
            <person name="Patrignani A."/>
            <person name="Fitzpatrick D."/>
            <person name="Nagy I."/>
            <person name="Doyle S."/>
            <person name="Anderson J.B."/>
            <person name="Grigoriev I.V."/>
            <person name="Gueldener U."/>
            <person name="Muensterkoetter M."/>
            <person name="Nagy L.G."/>
        </authorList>
    </citation>
    <scope>NUCLEOTIDE SEQUENCE [LARGE SCALE GENOMIC DNA]</scope>
    <source>
        <strain evidence="2">C18/9</strain>
    </source>
</reference>
<dbReference type="AlphaFoldDB" id="A0A284RT17"/>
<proteinExistence type="predicted"/>
<organism evidence="1 2">
    <name type="scientific">Armillaria ostoyae</name>
    <name type="common">Armillaria root rot fungus</name>
    <dbReference type="NCBI Taxonomy" id="47428"/>
    <lineage>
        <taxon>Eukaryota</taxon>
        <taxon>Fungi</taxon>
        <taxon>Dikarya</taxon>
        <taxon>Basidiomycota</taxon>
        <taxon>Agaricomycotina</taxon>
        <taxon>Agaricomycetes</taxon>
        <taxon>Agaricomycetidae</taxon>
        <taxon>Agaricales</taxon>
        <taxon>Marasmiineae</taxon>
        <taxon>Physalacriaceae</taxon>
        <taxon>Armillaria</taxon>
    </lineage>
</organism>
<accession>A0A284RT17</accession>
<protein>
    <submittedName>
        <fullName evidence="1">Uncharacterized protein</fullName>
    </submittedName>
</protein>
<evidence type="ECO:0000313" key="1">
    <source>
        <dbReference type="EMBL" id="SJL11879.1"/>
    </source>
</evidence>
<dbReference type="EMBL" id="FUEG01000015">
    <property type="protein sequence ID" value="SJL11879.1"/>
    <property type="molecule type" value="Genomic_DNA"/>
</dbReference>